<evidence type="ECO:0000313" key="2">
    <source>
        <dbReference type="Proteomes" id="UP000051587"/>
    </source>
</evidence>
<dbReference type="AlphaFoldDB" id="A0A0P1FFN0"/>
<dbReference type="RefSeq" id="WP_139193614.1">
    <property type="nucleotide sequence ID" value="NZ_CP051181.1"/>
</dbReference>
<reference evidence="1 2" key="1">
    <citation type="submission" date="2015-09" db="EMBL/GenBank/DDBJ databases">
        <authorList>
            <consortium name="Swine Surveillance"/>
        </authorList>
    </citation>
    <scope>NUCLEOTIDE SEQUENCE [LARGE SCALE GENOMIC DNA]</scope>
    <source>
        <strain evidence="1 2">CECT 4357</strain>
    </source>
</reference>
<keyword evidence="2" id="KW-1185">Reference proteome</keyword>
<protein>
    <submittedName>
        <fullName evidence="1">Uncharacterized protein</fullName>
    </submittedName>
</protein>
<dbReference type="EMBL" id="CYSA01000025">
    <property type="protein sequence ID" value="CUH66847.1"/>
    <property type="molecule type" value="Genomic_DNA"/>
</dbReference>
<name>A0A0P1FFN0_THAGE</name>
<dbReference type="STRING" id="53501.SAMN04488043_105212"/>
<accession>A0A0P1FFN0</accession>
<sequence>MNIAHTHDEDAALLLAPDHAPLLVLQAAWDRLKHARGQTVDWDRIGEPRHIMDKPFAPVTLDAFLDHGRASRLERIRHRAAQIGHTVRGR</sequence>
<proteinExistence type="predicted"/>
<dbReference type="Proteomes" id="UP000051587">
    <property type="component" value="Unassembled WGS sequence"/>
</dbReference>
<evidence type="ECO:0000313" key="1">
    <source>
        <dbReference type="EMBL" id="CUH66847.1"/>
    </source>
</evidence>
<gene>
    <name evidence="1" type="ORF">TG4357_02675</name>
</gene>
<organism evidence="1 2">
    <name type="scientific">Thalassovita gelatinovora</name>
    <name type="common">Thalassobius gelatinovorus</name>
    <dbReference type="NCBI Taxonomy" id="53501"/>
    <lineage>
        <taxon>Bacteria</taxon>
        <taxon>Pseudomonadati</taxon>
        <taxon>Pseudomonadota</taxon>
        <taxon>Alphaproteobacteria</taxon>
        <taxon>Rhodobacterales</taxon>
        <taxon>Roseobacteraceae</taxon>
        <taxon>Thalassovita</taxon>
    </lineage>
</organism>